<sequence>MAVSKTFVLALAAALAPGALGRVLPPSDTLRINADSNPYCPAGSTCVLDGKFLAPELDFASESSSGEAAFKQYLPTHTFTVSQWNNGKMPERCYYWAVEADKWNAADFTVYNVTFSDCSTPYVVCRHKNAPKTVSEIATVISRVPIKIRQANSIYLVYSDSQSDNPNYTGYLATLAGDGIVIGRSTAYFTAPLIHETTHDVDYRFVTPETSFSDSATWRNAVAADGYNISPYGAVSYAEGFADTGKAVLLDAIYPGGLAAWSTAGANLTQVANQLRVFKATVGSYYTTGGTCDPAKKFPFPTVLRDVPLPATTTRPPVTATPYGQCGGWSTYTGPTACGTPYSCTSLNPYYSQCVPTPAP</sequence>
<organism evidence="6 7">
    <name type="scientific">Podospora didyma</name>
    <dbReference type="NCBI Taxonomy" id="330526"/>
    <lineage>
        <taxon>Eukaryota</taxon>
        <taxon>Fungi</taxon>
        <taxon>Dikarya</taxon>
        <taxon>Ascomycota</taxon>
        <taxon>Pezizomycotina</taxon>
        <taxon>Sordariomycetes</taxon>
        <taxon>Sordariomycetidae</taxon>
        <taxon>Sordariales</taxon>
        <taxon>Podosporaceae</taxon>
        <taxon>Podospora</taxon>
    </lineage>
</organism>
<dbReference type="PROSITE" id="PS51164">
    <property type="entry name" value="CBM1_2"/>
    <property type="match status" value="1"/>
</dbReference>
<accession>A0AAE0NXA5</accession>
<comment type="caution">
    <text evidence="6">The sequence shown here is derived from an EMBL/GenBank/DDBJ whole genome shotgun (WGS) entry which is preliminary data.</text>
</comment>
<evidence type="ECO:0000259" key="5">
    <source>
        <dbReference type="PROSITE" id="PS51164"/>
    </source>
</evidence>
<dbReference type="AlphaFoldDB" id="A0AAE0NXA5"/>
<name>A0AAE0NXA5_9PEZI</name>
<evidence type="ECO:0000256" key="3">
    <source>
        <dbReference type="ARBA" id="ARBA00022729"/>
    </source>
</evidence>
<evidence type="ECO:0000256" key="4">
    <source>
        <dbReference type="SAM" id="SignalP"/>
    </source>
</evidence>
<feature type="chain" id="PRO_5041898959" description="CBM1 domain-containing protein" evidence="4">
    <location>
        <begin position="22"/>
        <end position="360"/>
    </location>
</feature>
<dbReference type="Proteomes" id="UP001285441">
    <property type="component" value="Unassembled WGS sequence"/>
</dbReference>
<evidence type="ECO:0000256" key="2">
    <source>
        <dbReference type="ARBA" id="ARBA00022525"/>
    </source>
</evidence>
<keyword evidence="2" id="KW-0964">Secreted</keyword>
<dbReference type="EMBL" id="JAULSW010000002">
    <property type="protein sequence ID" value="KAK3389427.1"/>
    <property type="molecule type" value="Genomic_DNA"/>
</dbReference>
<gene>
    <name evidence="6" type="ORF">B0H63DRAFT_518655</name>
</gene>
<evidence type="ECO:0000313" key="7">
    <source>
        <dbReference type="Proteomes" id="UP001285441"/>
    </source>
</evidence>
<dbReference type="SUPFAM" id="SSF57180">
    <property type="entry name" value="Cellulose-binding domain"/>
    <property type="match status" value="1"/>
</dbReference>
<protein>
    <recommendedName>
        <fullName evidence="5">CBM1 domain-containing protein</fullName>
    </recommendedName>
</protein>
<dbReference type="Pfam" id="PF00734">
    <property type="entry name" value="CBM_1"/>
    <property type="match status" value="1"/>
</dbReference>
<evidence type="ECO:0000313" key="6">
    <source>
        <dbReference type="EMBL" id="KAK3389427.1"/>
    </source>
</evidence>
<feature type="signal peptide" evidence="4">
    <location>
        <begin position="1"/>
        <end position="21"/>
    </location>
</feature>
<dbReference type="InterPro" id="IPR000254">
    <property type="entry name" value="CBD"/>
</dbReference>
<proteinExistence type="predicted"/>
<keyword evidence="3 4" id="KW-0732">Signal</keyword>
<dbReference type="GO" id="GO:0030248">
    <property type="term" value="F:cellulose binding"/>
    <property type="evidence" value="ECO:0007669"/>
    <property type="project" value="InterPro"/>
</dbReference>
<reference evidence="6" key="2">
    <citation type="submission" date="2023-06" db="EMBL/GenBank/DDBJ databases">
        <authorList>
            <consortium name="Lawrence Berkeley National Laboratory"/>
            <person name="Haridas S."/>
            <person name="Hensen N."/>
            <person name="Bonometti L."/>
            <person name="Westerberg I."/>
            <person name="Brannstrom I.O."/>
            <person name="Guillou S."/>
            <person name="Cros-Aarteil S."/>
            <person name="Calhoun S."/>
            <person name="Kuo A."/>
            <person name="Mondo S."/>
            <person name="Pangilinan J."/>
            <person name="Riley R."/>
            <person name="LaButti K."/>
            <person name="Andreopoulos B."/>
            <person name="Lipzen A."/>
            <person name="Chen C."/>
            <person name="Yanf M."/>
            <person name="Daum C."/>
            <person name="Ng V."/>
            <person name="Clum A."/>
            <person name="Steindorff A."/>
            <person name="Ohm R."/>
            <person name="Martin F."/>
            <person name="Silar P."/>
            <person name="Natvig D."/>
            <person name="Lalanne C."/>
            <person name="Gautier V."/>
            <person name="Ament-velasquez S.L."/>
            <person name="Kruys A."/>
            <person name="Hutchinson M.I."/>
            <person name="Powell A.J."/>
            <person name="Barry K."/>
            <person name="Miller A.N."/>
            <person name="Grigoriev I.V."/>
            <person name="Debuchy R."/>
            <person name="Gladieux P."/>
            <person name="Thoren M.H."/>
            <person name="Johannesson H."/>
        </authorList>
    </citation>
    <scope>NUCLEOTIDE SEQUENCE</scope>
    <source>
        <strain evidence="6">CBS 232.78</strain>
    </source>
</reference>
<dbReference type="SMART" id="SM00236">
    <property type="entry name" value="fCBD"/>
    <property type="match status" value="1"/>
</dbReference>
<dbReference type="GO" id="GO:0005975">
    <property type="term" value="P:carbohydrate metabolic process"/>
    <property type="evidence" value="ECO:0007669"/>
    <property type="project" value="InterPro"/>
</dbReference>
<reference evidence="6" key="1">
    <citation type="journal article" date="2023" name="Mol. Phylogenet. Evol.">
        <title>Genome-scale phylogeny and comparative genomics of the fungal order Sordariales.</title>
        <authorList>
            <person name="Hensen N."/>
            <person name="Bonometti L."/>
            <person name="Westerberg I."/>
            <person name="Brannstrom I.O."/>
            <person name="Guillou S."/>
            <person name="Cros-Aarteil S."/>
            <person name="Calhoun S."/>
            <person name="Haridas S."/>
            <person name="Kuo A."/>
            <person name="Mondo S."/>
            <person name="Pangilinan J."/>
            <person name="Riley R."/>
            <person name="LaButti K."/>
            <person name="Andreopoulos B."/>
            <person name="Lipzen A."/>
            <person name="Chen C."/>
            <person name="Yan M."/>
            <person name="Daum C."/>
            <person name="Ng V."/>
            <person name="Clum A."/>
            <person name="Steindorff A."/>
            <person name="Ohm R.A."/>
            <person name="Martin F."/>
            <person name="Silar P."/>
            <person name="Natvig D.O."/>
            <person name="Lalanne C."/>
            <person name="Gautier V."/>
            <person name="Ament-Velasquez S.L."/>
            <person name="Kruys A."/>
            <person name="Hutchinson M.I."/>
            <person name="Powell A.J."/>
            <person name="Barry K."/>
            <person name="Miller A.N."/>
            <person name="Grigoriev I.V."/>
            <person name="Debuchy R."/>
            <person name="Gladieux P."/>
            <person name="Hiltunen Thoren M."/>
            <person name="Johannesson H."/>
        </authorList>
    </citation>
    <scope>NUCLEOTIDE SEQUENCE</scope>
    <source>
        <strain evidence="6">CBS 232.78</strain>
    </source>
</reference>
<dbReference type="PROSITE" id="PS00562">
    <property type="entry name" value="CBM1_1"/>
    <property type="match status" value="1"/>
</dbReference>
<evidence type="ECO:0000256" key="1">
    <source>
        <dbReference type="ARBA" id="ARBA00004613"/>
    </source>
</evidence>
<comment type="subcellular location">
    <subcellularLocation>
        <location evidence="1">Secreted</location>
    </subcellularLocation>
</comment>
<dbReference type="GO" id="GO:0005576">
    <property type="term" value="C:extracellular region"/>
    <property type="evidence" value="ECO:0007669"/>
    <property type="project" value="UniProtKB-SubCell"/>
</dbReference>
<keyword evidence="7" id="KW-1185">Reference proteome</keyword>
<feature type="domain" description="CBM1" evidence="5">
    <location>
        <begin position="318"/>
        <end position="355"/>
    </location>
</feature>
<dbReference type="InterPro" id="IPR035971">
    <property type="entry name" value="CBD_sf"/>
</dbReference>